<evidence type="ECO:0000313" key="3">
    <source>
        <dbReference type="EMBL" id="CRP21706.1"/>
    </source>
</evidence>
<dbReference type="EMBL" id="WXZT01000001">
    <property type="protein sequence ID" value="MZZ10954.1"/>
    <property type="molecule type" value="Genomic_DNA"/>
</dbReference>
<dbReference type="PANTHER" id="PTHR30204">
    <property type="entry name" value="REDOX-CYCLING DRUG-SENSING TRANSCRIPTIONAL ACTIVATOR SOXR"/>
    <property type="match status" value="1"/>
</dbReference>
<dbReference type="PANTHER" id="PTHR30204:SF92">
    <property type="entry name" value="HTH-TYPE TRANSCRIPTIONAL REGULATOR ZNTR"/>
    <property type="match status" value="1"/>
</dbReference>
<evidence type="ECO:0000256" key="1">
    <source>
        <dbReference type="ARBA" id="ARBA00023125"/>
    </source>
</evidence>
<dbReference type="GO" id="GO:0046872">
    <property type="term" value="F:metal ion binding"/>
    <property type="evidence" value="ECO:0007669"/>
    <property type="project" value="InterPro"/>
</dbReference>
<dbReference type="RefSeq" id="WP_003103716.1">
    <property type="nucleotide sequence ID" value="NZ_AP014839.1"/>
</dbReference>
<dbReference type="Gene3D" id="1.10.1660.10">
    <property type="match status" value="1"/>
</dbReference>
<dbReference type="CDD" id="cd04784">
    <property type="entry name" value="HTH_CadR-PbrR"/>
    <property type="match status" value="1"/>
</dbReference>
<reference evidence="5" key="6">
    <citation type="submission" date="2020-01" db="EMBL/GenBank/DDBJ databases">
        <title>Bacteria Cultured from War Wounds Associated with the Conflict in Eastern Ukraine.</title>
        <authorList>
            <person name="Snesrud E."/>
            <person name="Galac M.R."/>
            <person name="Mc Gann P."/>
            <person name="Valentine K."/>
            <person name="Viacheslav K."/>
        </authorList>
    </citation>
    <scope>NUCLEOTIDE SEQUENCE</scope>
    <source>
        <strain evidence="5">VNMU148</strain>
    </source>
</reference>
<dbReference type="SUPFAM" id="SSF46955">
    <property type="entry name" value="Putative DNA-binding domain"/>
    <property type="match status" value="1"/>
</dbReference>
<dbReference type="InterPro" id="IPR000551">
    <property type="entry name" value="MerR-type_HTH_dom"/>
</dbReference>
<evidence type="ECO:0000259" key="2">
    <source>
        <dbReference type="PROSITE" id="PS50937"/>
    </source>
</evidence>
<evidence type="ECO:0000313" key="6">
    <source>
        <dbReference type="EMBL" id="RPM12847.1"/>
    </source>
</evidence>
<evidence type="ECO:0000313" key="8">
    <source>
        <dbReference type="Proteomes" id="UP000284767"/>
    </source>
</evidence>
<reference evidence="6 8" key="3">
    <citation type="submission" date="2017-08" db="EMBL/GenBank/DDBJ databases">
        <authorList>
            <person name="Feschi L."/>
            <person name="Jeukens J."/>
            <person name="Emond-Rheault J.-G."/>
            <person name="Kukavica-Ibrulj I."/>
            <person name="Boyle B."/>
            <person name="Levesque R.C."/>
        </authorList>
    </citation>
    <scope>NUCLEOTIDE SEQUENCE [LARGE SCALE GENOMIC DNA]</scope>
    <source>
        <strain evidence="6 8">PA-W36</strain>
    </source>
</reference>
<dbReference type="Proteomes" id="UP000284767">
    <property type="component" value="Unassembled WGS sequence"/>
</dbReference>
<dbReference type="InterPro" id="IPR047057">
    <property type="entry name" value="MerR_fam"/>
</dbReference>
<dbReference type="GO" id="GO:0003700">
    <property type="term" value="F:DNA-binding transcription factor activity"/>
    <property type="evidence" value="ECO:0007669"/>
    <property type="project" value="InterPro"/>
</dbReference>
<reference evidence="4 9" key="5">
    <citation type="submission" date="2019-11" db="EMBL/GenBank/DDBJ databases">
        <title>Genomes of ocular Pseudomonas aeruginosa isolates.</title>
        <authorList>
            <person name="Khan M."/>
            <person name="Rice S.A."/>
            <person name="Willcox M.D.P."/>
            <person name="Stapleton F."/>
        </authorList>
    </citation>
    <scope>NUCLEOTIDE SEQUENCE [LARGE SCALE GENOMIC DNA]</scope>
    <source>
        <strain evidence="4 9">PA221</strain>
    </source>
</reference>
<sequence>MKIGELAKRTGCPVETIRYYEREGLLPEPARSEGNYRQYTLAHVERLSFIRHCRSLDMTQEEIRTLLALRDRPEADCGTANRLIDEHLHHVEVRIAELQALREQLRDLGSRCTVAGNSQACGILRELEQPAPLSPIAEECAEAGHMHVPGVHRRHG</sequence>
<dbReference type="Proteomes" id="UP000433532">
    <property type="component" value="Unassembled WGS sequence"/>
</dbReference>
<accession>A0A072ZPV9</accession>
<organism evidence="6 8">
    <name type="scientific">Pseudomonas aeruginosa</name>
    <dbReference type="NCBI Taxonomy" id="287"/>
    <lineage>
        <taxon>Bacteria</taxon>
        <taxon>Pseudomonadati</taxon>
        <taxon>Pseudomonadota</taxon>
        <taxon>Gammaproteobacteria</taxon>
        <taxon>Pseudomonadales</taxon>
        <taxon>Pseudomonadaceae</taxon>
        <taxon>Pseudomonas</taxon>
    </lineage>
</organism>
<name>A0A072ZPV9_PSEAI</name>
<evidence type="ECO:0000313" key="7">
    <source>
        <dbReference type="Proteomes" id="UP000045039"/>
    </source>
</evidence>
<dbReference type="SMR" id="A0A072ZPV9"/>
<dbReference type="OMA" id="DCAVETI"/>
<dbReference type="InterPro" id="IPR011791">
    <property type="entry name" value="CadR-PbrR"/>
</dbReference>
<dbReference type="Pfam" id="PF13411">
    <property type="entry name" value="MerR_1"/>
    <property type="match status" value="1"/>
</dbReference>
<keyword evidence="1" id="KW-0238">DNA-binding</keyword>
<dbReference type="EMBL" id="NSNE01000011">
    <property type="protein sequence ID" value="RPM12847.1"/>
    <property type="molecule type" value="Genomic_DNA"/>
</dbReference>
<dbReference type="EMBL" id="CVVU01000212">
    <property type="protein sequence ID" value="CRP21706.1"/>
    <property type="molecule type" value="Genomic_DNA"/>
</dbReference>
<evidence type="ECO:0000313" key="4">
    <source>
        <dbReference type="EMBL" id="MUI34549.1"/>
    </source>
</evidence>
<dbReference type="PRINTS" id="PR00040">
    <property type="entry name" value="HTHMERR"/>
</dbReference>
<dbReference type="InterPro" id="IPR009061">
    <property type="entry name" value="DNA-bd_dom_put_sf"/>
</dbReference>
<dbReference type="GO" id="GO:0003677">
    <property type="term" value="F:DNA binding"/>
    <property type="evidence" value="ECO:0007669"/>
    <property type="project" value="UniProtKB-KW"/>
</dbReference>
<dbReference type="Proteomes" id="UP000045039">
    <property type="component" value="Unassembled WGS sequence"/>
</dbReference>
<evidence type="ECO:0000313" key="9">
    <source>
        <dbReference type="Proteomes" id="UP000433532"/>
    </source>
</evidence>
<dbReference type="Proteomes" id="UP000644192">
    <property type="component" value="Unassembled WGS sequence"/>
</dbReference>
<dbReference type="AlphaFoldDB" id="A0A072ZPV9"/>
<evidence type="ECO:0000313" key="5">
    <source>
        <dbReference type="EMBL" id="MZZ10954.1"/>
    </source>
</evidence>
<dbReference type="NCBIfam" id="TIGR02047">
    <property type="entry name" value="CadR-PbrR"/>
    <property type="match status" value="1"/>
</dbReference>
<gene>
    <name evidence="6" type="primary">cadR</name>
    <name evidence="3" type="synonym">zntR_3</name>
    <name evidence="4" type="ORF">GNQ48_05980</name>
    <name evidence="5" type="ORF">GUL26_01710</name>
    <name evidence="6" type="ORF">IPC1295_18970</name>
    <name evidence="3" type="ORF">PAERUG_P19_London_7_VIM_2_05_10_03788</name>
</gene>
<proteinExistence type="predicted"/>
<dbReference type="GO" id="GO:0045893">
    <property type="term" value="P:positive regulation of DNA-templated transcription"/>
    <property type="evidence" value="ECO:0007669"/>
    <property type="project" value="InterPro"/>
</dbReference>
<reference evidence="6 8" key="4">
    <citation type="submission" date="2019-01" db="EMBL/GenBank/DDBJ databases">
        <title>The Pseudomonas aeruginosa pan-genome provides new insights on its population structure, horizontal gene transfer and pathogenicity.</title>
        <authorList>
            <person name="Freschi L."/>
            <person name="Vincent A.T."/>
            <person name="Jeukens J."/>
            <person name="Emond-Rheault J.-G."/>
            <person name="Kukavica-Ibrulj I."/>
            <person name="Dupont M.-J."/>
            <person name="Charette S.J."/>
            <person name="Boyle B."/>
            <person name="Levesque R.C."/>
        </authorList>
    </citation>
    <scope>NUCLEOTIDE SEQUENCE [LARGE SCALE GENOMIC DNA]</scope>
    <source>
        <strain evidence="6 8">PA-W36</strain>
    </source>
</reference>
<feature type="domain" description="HTH merR-type" evidence="2">
    <location>
        <begin position="1"/>
        <end position="69"/>
    </location>
</feature>
<reference evidence="7" key="1">
    <citation type="submission" date="2015-06" db="EMBL/GenBank/DDBJ databases">
        <authorList>
            <person name="Radhakrishnan Rajesh"/>
            <person name="Underwood Anthony"/>
            <person name="Al-Shahib Ali"/>
        </authorList>
    </citation>
    <scope>NUCLEOTIDE SEQUENCE [LARGE SCALE GENOMIC DNA]</scope>
    <source>
        <strain evidence="7">P19_London_7_VIM_2_05_10</strain>
    </source>
</reference>
<accession>A0A1S1BVJ7</accession>
<reference evidence="3" key="2">
    <citation type="submission" date="2015-06" db="EMBL/GenBank/DDBJ databases">
        <authorList>
            <person name="Radhakrishnan R."/>
            <person name="Underwood A."/>
            <person name="Al-Shahib A."/>
        </authorList>
    </citation>
    <scope>NUCLEOTIDE SEQUENCE</scope>
    <source>
        <strain evidence="3">P19_London_7_VIM_2_05_10</strain>
    </source>
</reference>
<dbReference type="SMART" id="SM00422">
    <property type="entry name" value="HTH_MERR"/>
    <property type="match status" value="1"/>
</dbReference>
<dbReference type="PROSITE" id="PS50937">
    <property type="entry name" value="HTH_MERR_2"/>
    <property type="match status" value="1"/>
</dbReference>
<dbReference type="eggNOG" id="COG0789">
    <property type="taxonomic scope" value="Bacteria"/>
</dbReference>
<comment type="caution">
    <text evidence="6">The sequence shown here is derived from an EMBL/GenBank/DDBJ whole genome shotgun (WGS) entry which is preliminary data.</text>
</comment>
<protein>
    <submittedName>
        <fullName evidence="6">Cd(II)/Pb(II)-responsive transcriptional regulator</fullName>
    </submittedName>
    <submittedName>
        <fullName evidence="3">HTH-type transcriptional regulator ZntR</fullName>
    </submittedName>
</protein>
<dbReference type="EMBL" id="WOAD01000003">
    <property type="protein sequence ID" value="MUI34549.1"/>
    <property type="molecule type" value="Genomic_DNA"/>
</dbReference>